<comment type="caution">
    <text evidence="1">The sequence shown here is derived from an EMBL/GenBank/DDBJ whole genome shotgun (WGS) entry which is preliminary data.</text>
</comment>
<organism evidence="1 2">
    <name type="scientific">Rhizopus delemar</name>
    <dbReference type="NCBI Taxonomy" id="936053"/>
    <lineage>
        <taxon>Eukaryota</taxon>
        <taxon>Fungi</taxon>
        <taxon>Fungi incertae sedis</taxon>
        <taxon>Mucoromycota</taxon>
        <taxon>Mucoromycotina</taxon>
        <taxon>Mucoromycetes</taxon>
        <taxon>Mucorales</taxon>
        <taxon>Mucorineae</taxon>
        <taxon>Rhizopodaceae</taxon>
        <taxon>Rhizopus</taxon>
    </lineage>
</organism>
<dbReference type="PANTHER" id="PTHR33977">
    <property type="entry name" value="ZINC ION BINDING PROTEIN"/>
    <property type="match status" value="1"/>
</dbReference>
<protein>
    <recommendedName>
        <fullName evidence="3">MULE transposase domain-containing protein</fullName>
    </recommendedName>
</protein>
<dbReference type="AlphaFoldDB" id="A0A9P6YSU2"/>
<gene>
    <name evidence="1" type="ORF">G6F50_011943</name>
</gene>
<dbReference type="EMBL" id="JAANIU010003341">
    <property type="protein sequence ID" value="KAG1563502.1"/>
    <property type="molecule type" value="Genomic_DNA"/>
</dbReference>
<keyword evidence="2" id="KW-1185">Reference proteome</keyword>
<accession>A0A9P6YSU2</accession>
<dbReference type="Proteomes" id="UP000740926">
    <property type="component" value="Unassembled WGS sequence"/>
</dbReference>
<proteinExistence type="predicted"/>
<name>A0A9P6YSU2_9FUNG</name>
<evidence type="ECO:0000313" key="2">
    <source>
        <dbReference type="Proteomes" id="UP000740926"/>
    </source>
</evidence>
<evidence type="ECO:0008006" key="3">
    <source>
        <dbReference type="Google" id="ProtNLM"/>
    </source>
</evidence>
<dbReference type="PANTHER" id="PTHR33977:SF1">
    <property type="entry name" value="ZINC ION BINDING PROTEIN"/>
    <property type="match status" value="1"/>
</dbReference>
<reference evidence="1 2" key="1">
    <citation type="journal article" date="2020" name="Microb. Genom.">
        <title>Genetic diversity of clinical and environmental Mucorales isolates obtained from an investigation of mucormycosis cases among solid organ transplant recipients.</title>
        <authorList>
            <person name="Nguyen M.H."/>
            <person name="Kaul D."/>
            <person name="Muto C."/>
            <person name="Cheng S.J."/>
            <person name="Richter R.A."/>
            <person name="Bruno V.M."/>
            <person name="Liu G."/>
            <person name="Beyhan S."/>
            <person name="Sundermann A.J."/>
            <person name="Mounaud S."/>
            <person name="Pasculle A.W."/>
            <person name="Nierman W.C."/>
            <person name="Driscoll E."/>
            <person name="Cumbie R."/>
            <person name="Clancy C.J."/>
            <person name="Dupont C.L."/>
        </authorList>
    </citation>
    <scope>NUCLEOTIDE SEQUENCE [LARGE SCALE GENOMIC DNA]</scope>
    <source>
        <strain evidence="1 2">GL24</strain>
    </source>
</reference>
<sequence length="236" mass="27448">MSPEQITVDCGIPKSDAIRVTFGENCRIQLCLFHVSQCWSRNLATQVMNSPGQHSNAKVTAEQPQFVEYFEDKWIALDGYKRWSAAYVIEEHQNMRISNYIESWHNPLKSVYLKRTKNRRLDRLVYILVNEVENDIKFEEARVSSEVGRMGPETRNKRKRETVAADIPDDRTKELITKESETTYNVESFSQEDIMYTVQINETGNIVSCSCSYFKFNSRSFKNVSRMETLLSELDA</sequence>
<evidence type="ECO:0000313" key="1">
    <source>
        <dbReference type="EMBL" id="KAG1563502.1"/>
    </source>
</evidence>